<name>A0A430FMC6_9BIFI</name>
<comment type="caution">
    <text evidence="2">The sequence shown here is derived from an EMBL/GenBank/DDBJ whole genome shotgun (WGS) entry which is preliminary data.</text>
</comment>
<evidence type="ECO:0000313" key="3">
    <source>
        <dbReference type="Proteomes" id="UP000287533"/>
    </source>
</evidence>
<accession>A0A430FMC6</accession>
<evidence type="ECO:0000313" key="2">
    <source>
        <dbReference type="EMBL" id="RSX54083.1"/>
    </source>
</evidence>
<proteinExistence type="predicted"/>
<dbReference type="RefSeq" id="WP_125979360.1">
    <property type="nucleotide sequence ID" value="NZ_QXGL01000001.1"/>
</dbReference>
<evidence type="ECO:0000256" key="1">
    <source>
        <dbReference type="SAM" id="Phobius"/>
    </source>
</evidence>
<keyword evidence="1" id="KW-0812">Transmembrane</keyword>
<dbReference type="AlphaFoldDB" id="A0A430FMC6"/>
<organism evidence="2 3">
    <name type="scientific">Bifidobacterium goeldii</name>
    <dbReference type="NCBI Taxonomy" id="2306975"/>
    <lineage>
        <taxon>Bacteria</taxon>
        <taxon>Bacillati</taxon>
        <taxon>Actinomycetota</taxon>
        <taxon>Actinomycetes</taxon>
        <taxon>Bifidobacteriales</taxon>
        <taxon>Bifidobacteriaceae</taxon>
        <taxon>Bifidobacterium</taxon>
    </lineage>
</organism>
<dbReference type="OrthoDB" id="3233345at2"/>
<dbReference type="EMBL" id="QXGL01000001">
    <property type="protein sequence ID" value="RSX54083.1"/>
    <property type="molecule type" value="Genomic_DNA"/>
</dbReference>
<keyword evidence="1" id="KW-0472">Membrane</keyword>
<feature type="transmembrane region" description="Helical" evidence="1">
    <location>
        <begin position="57"/>
        <end position="77"/>
    </location>
</feature>
<reference evidence="2 3" key="1">
    <citation type="submission" date="2018-09" db="EMBL/GenBank/DDBJ databases">
        <title>Characterization of the phylogenetic diversity of five novel species belonging to the genus Bifidobacterium.</title>
        <authorList>
            <person name="Lugli G.A."/>
            <person name="Duranti S."/>
            <person name="Milani C."/>
        </authorList>
    </citation>
    <scope>NUCLEOTIDE SEQUENCE [LARGE SCALE GENOMIC DNA]</scope>
    <source>
        <strain evidence="2 3">2034B</strain>
    </source>
</reference>
<protein>
    <submittedName>
        <fullName evidence="2">Uncharacterized protein</fullName>
    </submittedName>
</protein>
<keyword evidence="3" id="KW-1185">Reference proteome</keyword>
<dbReference type="Proteomes" id="UP000287533">
    <property type="component" value="Unassembled WGS sequence"/>
</dbReference>
<feature type="transmembrane region" description="Helical" evidence="1">
    <location>
        <begin position="24"/>
        <end position="50"/>
    </location>
</feature>
<gene>
    <name evidence="2" type="ORF">D2E25_0389</name>
</gene>
<sequence>MFTKIDLSNIDLSNLDLSAFDRFAIWYASLPSAVQTLLTVAVGAAVAYVVFRIVVKIIKGIIGAVIAAVLSFLLMTVPGNMLLSQTVERVEQQITTSVQSSQANQ</sequence>
<keyword evidence="1" id="KW-1133">Transmembrane helix</keyword>